<feature type="compositionally biased region" description="Low complexity" evidence="7">
    <location>
        <begin position="281"/>
        <end position="316"/>
    </location>
</feature>
<sequence length="362" mass="39222">MSCPMVSAPTQHGLGQAQNEWVQVQQGSGYFPMMSGFVPVSSSSNSPRMYSSSAALLGSSSWVGHKRVREDGLLKSDDSVGGSSQQDMRNIADFRLPSSQGNSSSVAEATTSSTSNTTQSSEAASTTNEEETGERRRRYRGVRQRPWGKWAAEIRDPHKAARVWLGTFETAEAAARAYDEAALRFRGNRAKLNFPENVPASATRPTFPVNTSTSSVSPATHYSPAPPQIQPQQQQFPQFQTSSDMLRDYYQYSQLLKGSGDFQGLEQWFYESQMAAIHSSSSMLSPSPSLSLSSSSSPTAFSPSSQLSSVSLPLFPGQQMEFFRPPEDNSRGGGYTGGSHFPPSTWSDTGGYHPPPPPPSSS</sequence>
<dbReference type="SUPFAM" id="SSF54171">
    <property type="entry name" value="DNA-binding domain"/>
    <property type="match status" value="1"/>
</dbReference>
<comment type="similarity">
    <text evidence="6">Belongs to the AP2/ERF transcription factor family. ERF subfamily.</text>
</comment>
<feature type="region of interest" description="Disordered" evidence="7">
    <location>
        <begin position="281"/>
        <end position="362"/>
    </location>
</feature>
<dbReference type="Gramene" id="rna5745">
    <property type="protein sequence ID" value="RHN81671.1"/>
    <property type="gene ID" value="gene5745"/>
</dbReference>
<gene>
    <name evidence="11" type="primary">11405418</name>
    <name evidence="9" type="ordered locus">MTR_1g098460</name>
    <name evidence="10" type="ORF">MtrunA17_Chr1g0201671</name>
</gene>
<evidence type="ECO:0000313" key="12">
    <source>
        <dbReference type="Proteomes" id="UP000002051"/>
    </source>
</evidence>
<reference evidence="11" key="3">
    <citation type="submission" date="2015-04" db="UniProtKB">
        <authorList>
            <consortium name="EnsemblPlants"/>
        </authorList>
    </citation>
    <scope>IDENTIFICATION</scope>
    <source>
        <strain evidence="11">cv. Jemalong A17</strain>
    </source>
</reference>
<evidence type="ECO:0000256" key="2">
    <source>
        <dbReference type="ARBA" id="ARBA00023015"/>
    </source>
</evidence>
<keyword evidence="2" id="KW-0805">Transcription regulation</keyword>
<dbReference type="EMBL" id="PSQE01000001">
    <property type="protein sequence ID" value="RHN81671.1"/>
    <property type="molecule type" value="Genomic_DNA"/>
</dbReference>
<evidence type="ECO:0000313" key="11">
    <source>
        <dbReference type="EnsemblPlants" id="AES62326"/>
    </source>
</evidence>
<dbReference type="GO" id="GO:0003677">
    <property type="term" value="F:DNA binding"/>
    <property type="evidence" value="ECO:0007669"/>
    <property type="project" value="UniProtKB-KW"/>
</dbReference>
<feature type="region of interest" description="Disordered" evidence="7">
    <location>
        <begin position="203"/>
        <end position="233"/>
    </location>
</feature>
<reference evidence="13" key="4">
    <citation type="journal article" date="2018" name="Nat. Plants">
        <title>Whole-genome landscape of Medicago truncatula symbiotic genes.</title>
        <authorList>
            <person name="Pecrix Y."/>
            <person name="Staton S.E."/>
            <person name="Sallet E."/>
            <person name="Lelandais-Briere C."/>
            <person name="Moreau S."/>
            <person name="Carrere S."/>
            <person name="Blein T."/>
            <person name="Jardinaud M.F."/>
            <person name="Latrasse D."/>
            <person name="Zouine M."/>
            <person name="Zahm M."/>
            <person name="Kreplak J."/>
            <person name="Mayjonade B."/>
            <person name="Satge C."/>
            <person name="Perez M."/>
            <person name="Cauet S."/>
            <person name="Marande W."/>
            <person name="Chantry-Darmon C."/>
            <person name="Lopez-Roques C."/>
            <person name="Bouchez O."/>
            <person name="Berard A."/>
            <person name="Debelle F."/>
            <person name="Munos S."/>
            <person name="Bendahmane A."/>
            <person name="Berges H."/>
            <person name="Niebel A."/>
            <person name="Buitink J."/>
            <person name="Frugier F."/>
            <person name="Benhamed M."/>
            <person name="Crespi M."/>
            <person name="Gouzy J."/>
            <person name="Gamas P."/>
        </authorList>
    </citation>
    <scope>NUCLEOTIDE SEQUENCE [LARGE SCALE GENOMIC DNA]</scope>
    <source>
        <strain evidence="13">cv. Jemalong A17</strain>
    </source>
</reference>
<evidence type="ECO:0000313" key="13">
    <source>
        <dbReference type="Proteomes" id="UP000265566"/>
    </source>
</evidence>
<dbReference type="OMA" id="DATCFQQ"/>
<dbReference type="eggNOG" id="ENOG502QV3S">
    <property type="taxonomic scope" value="Eukaryota"/>
</dbReference>
<proteinExistence type="inferred from homology"/>
<evidence type="ECO:0000256" key="5">
    <source>
        <dbReference type="ARBA" id="ARBA00023242"/>
    </source>
</evidence>
<dbReference type="EnsemblPlants" id="AES62326">
    <property type="protein sequence ID" value="AES62326"/>
    <property type="gene ID" value="MTR_1g098460"/>
</dbReference>
<organism evidence="9 12">
    <name type="scientific">Medicago truncatula</name>
    <name type="common">Barrel medic</name>
    <name type="synonym">Medicago tribuloides</name>
    <dbReference type="NCBI Taxonomy" id="3880"/>
    <lineage>
        <taxon>Eukaryota</taxon>
        <taxon>Viridiplantae</taxon>
        <taxon>Streptophyta</taxon>
        <taxon>Embryophyta</taxon>
        <taxon>Tracheophyta</taxon>
        <taxon>Spermatophyta</taxon>
        <taxon>Magnoliopsida</taxon>
        <taxon>eudicotyledons</taxon>
        <taxon>Gunneridae</taxon>
        <taxon>Pentapetalae</taxon>
        <taxon>rosids</taxon>
        <taxon>fabids</taxon>
        <taxon>Fabales</taxon>
        <taxon>Fabaceae</taxon>
        <taxon>Papilionoideae</taxon>
        <taxon>50 kb inversion clade</taxon>
        <taxon>NPAAA clade</taxon>
        <taxon>Hologalegina</taxon>
        <taxon>IRL clade</taxon>
        <taxon>Trifolieae</taxon>
        <taxon>Medicago</taxon>
    </lineage>
</organism>
<evidence type="ECO:0000256" key="1">
    <source>
        <dbReference type="ARBA" id="ARBA00004123"/>
    </source>
</evidence>
<dbReference type="InterPro" id="IPR044808">
    <property type="entry name" value="ERF_plant"/>
</dbReference>
<keyword evidence="4" id="KW-0804">Transcription</keyword>
<feature type="compositionally biased region" description="Low complexity" evidence="7">
    <location>
        <begin position="102"/>
        <end position="127"/>
    </location>
</feature>
<evidence type="ECO:0000256" key="3">
    <source>
        <dbReference type="ARBA" id="ARBA00023125"/>
    </source>
</evidence>
<evidence type="ECO:0000256" key="7">
    <source>
        <dbReference type="SAM" id="MobiDB-lite"/>
    </source>
</evidence>
<evidence type="ECO:0000313" key="9">
    <source>
        <dbReference type="EMBL" id="AES62326.1"/>
    </source>
</evidence>
<dbReference type="FunFam" id="3.30.730.10:FF:000001">
    <property type="entry name" value="Ethylene-responsive transcription factor 2"/>
    <property type="match status" value="1"/>
</dbReference>
<dbReference type="PANTHER" id="PTHR31190">
    <property type="entry name" value="DNA-BINDING DOMAIN"/>
    <property type="match status" value="1"/>
</dbReference>
<accession>G7IBX2</accession>
<dbReference type="EMBL" id="CM001217">
    <property type="protein sequence ID" value="AES62326.1"/>
    <property type="molecule type" value="Genomic_DNA"/>
</dbReference>
<dbReference type="GO" id="GO:0009873">
    <property type="term" value="P:ethylene-activated signaling pathway"/>
    <property type="evidence" value="ECO:0007669"/>
    <property type="project" value="InterPro"/>
</dbReference>
<feature type="compositionally biased region" description="Polar residues" evidence="7">
    <location>
        <begin position="208"/>
        <end position="220"/>
    </location>
</feature>
<dbReference type="CDD" id="cd00018">
    <property type="entry name" value="AP2"/>
    <property type="match status" value="1"/>
</dbReference>
<dbReference type="OrthoDB" id="1930739at2759"/>
<reference evidence="9 12" key="1">
    <citation type="journal article" date="2011" name="Nature">
        <title>The Medicago genome provides insight into the evolution of rhizobial symbioses.</title>
        <authorList>
            <person name="Young N.D."/>
            <person name="Debelle F."/>
            <person name="Oldroyd G.E."/>
            <person name="Geurts R."/>
            <person name="Cannon S.B."/>
            <person name="Udvardi M.K."/>
            <person name="Benedito V.A."/>
            <person name="Mayer K.F."/>
            <person name="Gouzy J."/>
            <person name="Schoof H."/>
            <person name="Van de Peer Y."/>
            <person name="Proost S."/>
            <person name="Cook D.R."/>
            <person name="Meyers B.C."/>
            <person name="Spannagl M."/>
            <person name="Cheung F."/>
            <person name="De Mita S."/>
            <person name="Krishnakumar V."/>
            <person name="Gundlach H."/>
            <person name="Zhou S."/>
            <person name="Mudge J."/>
            <person name="Bharti A.K."/>
            <person name="Murray J.D."/>
            <person name="Naoumkina M.A."/>
            <person name="Rosen B."/>
            <person name="Silverstein K.A."/>
            <person name="Tang H."/>
            <person name="Rombauts S."/>
            <person name="Zhao P.X."/>
            <person name="Zhou P."/>
            <person name="Barbe V."/>
            <person name="Bardou P."/>
            <person name="Bechner M."/>
            <person name="Bellec A."/>
            <person name="Berger A."/>
            <person name="Berges H."/>
            <person name="Bidwell S."/>
            <person name="Bisseling T."/>
            <person name="Choisne N."/>
            <person name="Couloux A."/>
            <person name="Denny R."/>
            <person name="Deshpande S."/>
            <person name="Dai X."/>
            <person name="Doyle J.J."/>
            <person name="Dudez A.M."/>
            <person name="Farmer A.D."/>
            <person name="Fouteau S."/>
            <person name="Franken C."/>
            <person name="Gibelin C."/>
            <person name="Gish J."/>
            <person name="Goldstein S."/>
            <person name="Gonzalez A.J."/>
            <person name="Green P.J."/>
            <person name="Hallab A."/>
            <person name="Hartog M."/>
            <person name="Hua A."/>
            <person name="Humphray S.J."/>
            <person name="Jeong D.H."/>
            <person name="Jing Y."/>
            <person name="Jocker A."/>
            <person name="Kenton S.M."/>
            <person name="Kim D.J."/>
            <person name="Klee K."/>
            <person name="Lai H."/>
            <person name="Lang C."/>
            <person name="Lin S."/>
            <person name="Macmil S.L."/>
            <person name="Magdelenat G."/>
            <person name="Matthews L."/>
            <person name="McCorrison J."/>
            <person name="Monaghan E.L."/>
            <person name="Mun J.H."/>
            <person name="Najar F.Z."/>
            <person name="Nicholson C."/>
            <person name="Noirot C."/>
            <person name="O'Bleness M."/>
            <person name="Paule C.R."/>
            <person name="Poulain J."/>
            <person name="Prion F."/>
            <person name="Qin B."/>
            <person name="Qu C."/>
            <person name="Retzel E.F."/>
            <person name="Riddle C."/>
            <person name="Sallet E."/>
            <person name="Samain S."/>
            <person name="Samson N."/>
            <person name="Sanders I."/>
            <person name="Saurat O."/>
            <person name="Scarpelli C."/>
            <person name="Schiex T."/>
            <person name="Segurens B."/>
            <person name="Severin A.J."/>
            <person name="Sherrier D.J."/>
            <person name="Shi R."/>
            <person name="Sims S."/>
            <person name="Singer S.R."/>
            <person name="Sinharoy S."/>
            <person name="Sterck L."/>
            <person name="Viollet A."/>
            <person name="Wang B.B."/>
            <person name="Wang K."/>
            <person name="Wang M."/>
            <person name="Wang X."/>
            <person name="Warfsmann J."/>
            <person name="Weissenbach J."/>
            <person name="White D.D."/>
            <person name="White J.D."/>
            <person name="Wiley G.B."/>
            <person name="Wincker P."/>
            <person name="Xing Y."/>
            <person name="Yang L."/>
            <person name="Yao Z."/>
            <person name="Ying F."/>
            <person name="Zhai J."/>
            <person name="Zhou L."/>
            <person name="Zuber A."/>
            <person name="Denarie J."/>
            <person name="Dixon R.A."/>
            <person name="May G.D."/>
            <person name="Schwartz D.C."/>
            <person name="Rogers J."/>
            <person name="Quetier F."/>
            <person name="Town C.D."/>
            <person name="Roe B.A."/>
        </authorList>
    </citation>
    <scope>NUCLEOTIDE SEQUENCE [LARGE SCALE GENOMIC DNA]</scope>
    <source>
        <strain evidence="9">A17</strain>
        <strain evidence="11 12">cv. Jemalong A17</strain>
    </source>
</reference>
<dbReference type="Proteomes" id="UP000265566">
    <property type="component" value="Chromosome 1"/>
</dbReference>
<dbReference type="PRINTS" id="PR00367">
    <property type="entry name" value="ETHRSPELEMNT"/>
</dbReference>
<dbReference type="Proteomes" id="UP000002051">
    <property type="component" value="Unassembled WGS sequence"/>
</dbReference>
<feature type="compositionally biased region" description="Pro residues" evidence="7">
    <location>
        <begin position="353"/>
        <end position="362"/>
    </location>
</feature>
<comment type="subcellular location">
    <subcellularLocation>
        <location evidence="1">Nucleus</location>
    </subcellularLocation>
</comment>
<keyword evidence="3" id="KW-0238">DNA-binding</keyword>
<dbReference type="ExpressionAtlas" id="G7IBX2">
    <property type="expression patterns" value="differential"/>
</dbReference>
<name>G7IBX2_MEDTR</name>
<dbReference type="GO" id="GO:0003700">
    <property type="term" value="F:DNA-binding transcription factor activity"/>
    <property type="evidence" value="ECO:0007669"/>
    <property type="project" value="InterPro"/>
</dbReference>
<dbReference type="KEGG" id="mtr:11405418"/>
<feature type="domain" description="AP2/ERF" evidence="8">
    <location>
        <begin position="138"/>
        <end position="195"/>
    </location>
</feature>
<dbReference type="Gene3D" id="3.30.730.10">
    <property type="entry name" value="AP2/ERF domain"/>
    <property type="match status" value="1"/>
</dbReference>
<dbReference type="SMART" id="SM00380">
    <property type="entry name" value="AP2"/>
    <property type="match status" value="1"/>
</dbReference>
<evidence type="ECO:0000256" key="4">
    <source>
        <dbReference type="ARBA" id="ARBA00023163"/>
    </source>
</evidence>
<evidence type="ECO:0000259" key="8">
    <source>
        <dbReference type="PROSITE" id="PS51032"/>
    </source>
</evidence>
<dbReference type="STRING" id="3880.G7IBX2"/>
<dbReference type="InterPro" id="IPR036955">
    <property type="entry name" value="AP2/ERF_dom_sf"/>
</dbReference>
<reference evidence="9 12" key="2">
    <citation type="journal article" date="2014" name="BMC Genomics">
        <title>An improved genome release (version Mt4.0) for the model legume Medicago truncatula.</title>
        <authorList>
            <person name="Tang H."/>
            <person name="Krishnakumar V."/>
            <person name="Bidwell S."/>
            <person name="Rosen B."/>
            <person name="Chan A."/>
            <person name="Zhou S."/>
            <person name="Gentzbittel L."/>
            <person name="Childs K.L."/>
            <person name="Yandell M."/>
            <person name="Gundlach H."/>
            <person name="Mayer K.F."/>
            <person name="Schwartz D.C."/>
            <person name="Town C.D."/>
        </authorList>
    </citation>
    <scope>GENOME REANNOTATION</scope>
    <source>
        <strain evidence="11 12">cv. Jemalong A17</strain>
    </source>
</reference>
<keyword evidence="12" id="KW-1185">Reference proteome</keyword>
<keyword evidence="5" id="KW-0539">Nucleus</keyword>
<dbReference type="InterPro" id="IPR001471">
    <property type="entry name" value="AP2/ERF_dom"/>
</dbReference>
<dbReference type="InterPro" id="IPR016177">
    <property type="entry name" value="DNA-bd_dom_sf"/>
</dbReference>
<dbReference type="PaxDb" id="3880-AES62326"/>
<reference evidence="10" key="5">
    <citation type="journal article" date="2018" name="Nat. Plants">
        <title>Whole-genome landscape of Medicago truncatula symbiotic genes.</title>
        <authorList>
            <person name="Pecrix Y."/>
            <person name="Gamas P."/>
            <person name="Carrere S."/>
        </authorList>
    </citation>
    <scope>NUCLEOTIDE SEQUENCE</scope>
    <source>
        <tissue evidence="10">Leaves</tissue>
    </source>
</reference>
<dbReference type="GO" id="GO:0005634">
    <property type="term" value="C:nucleus"/>
    <property type="evidence" value="ECO:0007669"/>
    <property type="project" value="UniProtKB-SubCell"/>
</dbReference>
<dbReference type="PANTHER" id="PTHR31190:SF421">
    <property type="entry name" value="ETHYLENE-RESPONSIVE TRANSCRIPTION FACTOR ERF110"/>
    <property type="match status" value="1"/>
</dbReference>
<dbReference type="PROSITE" id="PS51032">
    <property type="entry name" value="AP2_ERF"/>
    <property type="match status" value="1"/>
</dbReference>
<dbReference type="Pfam" id="PF00847">
    <property type="entry name" value="AP2"/>
    <property type="match status" value="1"/>
</dbReference>
<evidence type="ECO:0000256" key="6">
    <source>
        <dbReference type="ARBA" id="ARBA00024343"/>
    </source>
</evidence>
<evidence type="ECO:0000313" key="10">
    <source>
        <dbReference type="EMBL" id="RHN81671.1"/>
    </source>
</evidence>
<dbReference type="AlphaFoldDB" id="G7IBX2"/>
<dbReference type="HOGENOM" id="CLU_042594_2_5_1"/>
<protein>
    <submittedName>
        <fullName evidence="9">AP2 domain class transcription factor</fullName>
    </submittedName>
    <submittedName>
        <fullName evidence="10">Putative transcription factor AP2-EREBP family</fullName>
    </submittedName>
</protein>
<feature type="region of interest" description="Disordered" evidence="7">
    <location>
        <begin position="95"/>
        <end position="144"/>
    </location>
</feature>